<evidence type="ECO:0000313" key="4">
    <source>
        <dbReference type="Proteomes" id="UP001482513"/>
    </source>
</evidence>
<dbReference type="Gene3D" id="3.40.50.300">
    <property type="entry name" value="P-loop containing nucleotide triphosphate hydrolases"/>
    <property type="match status" value="1"/>
</dbReference>
<dbReference type="SMART" id="SM00382">
    <property type="entry name" value="AAA"/>
    <property type="match status" value="1"/>
</dbReference>
<dbReference type="CDD" id="cd01127">
    <property type="entry name" value="TrwB_TraG_TraD_VirD4"/>
    <property type="match status" value="1"/>
</dbReference>
<feature type="transmembrane region" description="Helical" evidence="1">
    <location>
        <begin position="64"/>
        <end position="87"/>
    </location>
</feature>
<proteinExistence type="predicted"/>
<comment type="caution">
    <text evidence="3">The sequence shown here is derived from an EMBL/GenBank/DDBJ whole genome shotgun (WGS) entry which is preliminary data.</text>
</comment>
<keyword evidence="1" id="KW-0812">Transmembrane</keyword>
<organism evidence="3 4">
    <name type="scientific">Leptolyngbya subtilissima DQ-A4</name>
    <dbReference type="NCBI Taxonomy" id="2933933"/>
    <lineage>
        <taxon>Bacteria</taxon>
        <taxon>Bacillati</taxon>
        <taxon>Cyanobacteriota</taxon>
        <taxon>Cyanophyceae</taxon>
        <taxon>Leptolyngbyales</taxon>
        <taxon>Leptolyngbyaceae</taxon>
        <taxon>Leptolyngbya group</taxon>
        <taxon>Leptolyngbya</taxon>
    </lineage>
</organism>
<dbReference type="EMBL" id="JAMPKX010000014">
    <property type="protein sequence ID" value="MEP0949719.1"/>
    <property type="molecule type" value="Genomic_DNA"/>
</dbReference>
<dbReference type="InterPro" id="IPR011704">
    <property type="entry name" value="ATPase_dyneun-rel_AAA"/>
</dbReference>
<dbReference type="Pfam" id="PF07728">
    <property type="entry name" value="AAA_5"/>
    <property type="match status" value="1"/>
</dbReference>
<feature type="domain" description="AAA+ ATPase" evidence="2">
    <location>
        <begin position="142"/>
        <end position="434"/>
    </location>
</feature>
<name>A0ABV0KAE2_9CYAN</name>
<evidence type="ECO:0000313" key="3">
    <source>
        <dbReference type="EMBL" id="MEP0949719.1"/>
    </source>
</evidence>
<keyword evidence="1" id="KW-1133">Transmembrane helix</keyword>
<protein>
    <submittedName>
        <fullName evidence="3">AAA family ATPase</fullName>
    </submittedName>
</protein>
<keyword evidence="1" id="KW-0472">Membrane</keyword>
<sequence length="504" mass="54715">MKIITSNTQKILSSSLFGGGSLAAILGMTLMIQSPKTVDAATVREIYGLGVENDGAVVTAHSKAAHAFGLIVSVLGCGGIVGGMALAERHPTSLAPSSLPVSGGKNTHPIAIEDLSENTLSELADNVAQLLAAAPWLKKMMGAFVVLVIGPSGSGKSTIAMAIAVLRAIYKREEAPIIIDPDTDANMVQGTWIFGDLYGSTSKGEGMNAVREKVLDTMGRIYEPFRTKNAGKHRRTVIIDEVGKWETANYPELNGLSNSLIGWANQTARKQGWAPILILHGEAAGNAGGKSLNTGVFSALKTTAAVIRLEGTTDDDGELTWGEKATFKQAGTEYTEANFQPVALPDTVRPGALRDQLEELMRALGYTLNDDHTIRLDQGDHIDRLKKEIEGTFNRDDWIDTLNRAWVAPIGEDIPDDEAMKLTPNYEVLHDHPVTGDLFTYCLKKYGIHTPIEIRKVQQNWGKDYDRLSSNEIREIVNQLVTHHLAIWLEEGKRFALKFAPPVG</sequence>
<dbReference type="SUPFAM" id="SSF52540">
    <property type="entry name" value="P-loop containing nucleoside triphosphate hydrolases"/>
    <property type="match status" value="1"/>
</dbReference>
<gene>
    <name evidence="3" type="ORF">NC992_22770</name>
</gene>
<dbReference type="InterPro" id="IPR027417">
    <property type="entry name" value="P-loop_NTPase"/>
</dbReference>
<evidence type="ECO:0000259" key="2">
    <source>
        <dbReference type="SMART" id="SM00382"/>
    </source>
</evidence>
<dbReference type="RefSeq" id="WP_190707923.1">
    <property type="nucleotide sequence ID" value="NZ_JAMPKX010000014.1"/>
</dbReference>
<evidence type="ECO:0000256" key="1">
    <source>
        <dbReference type="SAM" id="Phobius"/>
    </source>
</evidence>
<keyword evidence="4" id="KW-1185">Reference proteome</keyword>
<reference evidence="3 4" key="1">
    <citation type="submission" date="2022-04" db="EMBL/GenBank/DDBJ databases">
        <title>Positive selection, recombination, and allopatry shape intraspecific diversity of widespread and dominant cyanobacteria.</title>
        <authorList>
            <person name="Wei J."/>
            <person name="Shu W."/>
            <person name="Hu C."/>
        </authorList>
    </citation>
    <scope>NUCLEOTIDE SEQUENCE [LARGE SCALE GENOMIC DNA]</scope>
    <source>
        <strain evidence="3 4">DQ-A4</strain>
    </source>
</reference>
<dbReference type="Proteomes" id="UP001482513">
    <property type="component" value="Unassembled WGS sequence"/>
</dbReference>
<accession>A0ABV0KAE2</accession>
<dbReference type="InterPro" id="IPR003593">
    <property type="entry name" value="AAA+_ATPase"/>
</dbReference>